<dbReference type="Gene3D" id="2.60.40.1170">
    <property type="entry name" value="Mu homology domain, subdomain B"/>
    <property type="match status" value="2"/>
</dbReference>
<dbReference type="AlphaFoldDB" id="A0A915LEJ7"/>
<reference evidence="9" key="1">
    <citation type="submission" date="2022-11" db="UniProtKB">
        <authorList>
            <consortium name="WormBaseParasite"/>
        </authorList>
    </citation>
    <scope>IDENTIFICATION</scope>
</reference>
<dbReference type="InterPro" id="IPR011012">
    <property type="entry name" value="Longin-like_dom_sf"/>
</dbReference>
<dbReference type="FunFam" id="3.30.450.60:FF:000002">
    <property type="entry name" value="AP-2 complex subunit mu, putative"/>
    <property type="match status" value="1"/>
</dbReference>
<evidence type="ECO:0000313" key="8">
    <source>
        <dbReference type="Proteomes" id="UP000887565"/>
    </source>
</evidence>
<dbReference type="GO" id="GO:0006886">
    <property type="term" value="P:intracellular protein transport"/>
    <property type="evidence" value="ECO:0007669"/>
    <property type="project" value="UniProtKB-UniRule"/>
</dbReference>
<keyword evidence="4" id="KW-0472">Membrane</keyword>
<evidence type="ECO:0000256" key="5">
    <source>
        <dbReference type="ARBA" id="ARBA00023176"/>
    </source>
</evidence>
<dbReference type="Pfam" id="PF00928">
    <property type="entry name" value="Adap_comp_sub"/>
    <property type="match status" value="1"/>
</dbReference>
<comment type="subcellular location">
    <subcellularLocation>
        <location evidence="1">Membrane</location>
        <location evidence="1">Coated pit</location>
        <topology evidence="1">Peripheral membrane protein</topology>
        <orientation evidence="1">Cytoplasmic side</orientation>
    </subcellularLocation>
</comment>
<keyword evidence="5" id="KW-0168">Coated pit</keyword>
<dbReference type="Proteomes" id="UP000887565">
    <property type="component" value="Unplaced"/>
</dbReference>
<dbReference type="WBParaSite" id="nRc.2.0.1.t48276-RA">
    <property type="protein sequence ID" value="nRc.2.0.1.t48276-RA"/>
    <property type="gene ID" value="nRc.2.0.1.g48276"/>
</dbReference>
<dbReference type="PROSITE" id="PS00991">
    <property type="entry name" value="CLAT_ADAPTOR_M_2"/>
    <property type="match status" value="1"/>
</dbReference>
<keyword evidence="2 6" id="KW-0813">Transport</keyword>
<dbReference type="PIRSF" id="PIRSF005992">
    <property type="entry name" value="Clathrin_mu"/>
    <property type="match status" value="1"/>
</dbReference>
<dbReference type="GO" id="GO:0030131">
    <property type="term" value="C:clathrin adaptor complex"/>
    <property type="evidence" value="ECO:0007669"/>
    <property type="project" value="UniProtKB-UniRule"/>
</dbReference>
<dbReference type="InterPro" id="IPR001392">
    <property type="entry name" value="Clathrin_mu"/>
</dbReference>
<keyword evidence="8" id="KW-1185">Reference proteome</keyword>
<dbReference type="InterPro" id="IPR028565">
    <property type="entry name" value="MHD"/>
</dbReference>
<dbReference type="SUPFAM" id="SSF49447">
    <property type="entry name" value="Second domain of Mu2 adaptin subunit (ap50) of ap2 adaptor"/>
    <property type="match status" value="1"/>
</dbReference>
<feature type="domain" description="MHD" evidence="7">
    <location>
        <begin position="172"/>
        <end position="427"/>
    </location>
</feature>
<dbReference type="PRINTS" id="PR00314">
    <property type="entry name" value="CLATHRINADPT"/>
</dbReference>
<dbReference type="CDD" id="cd09250">
    <property type="entry name" value="AP-1_Mu1_Cterm"/>
    <property type="match status" value="1"/>
</dbReference>
<dbReference type="PROSITE" id="PS00990">
    <property type="entry name" value="CLAT_ADAPTOR_M_1"/>
    <property type="match status" value="1"/>
</dbReference>
<dbReference type="GO" id="GO:0005905">
    <property type="term" value="C:clathrin-coated pit"/>
    <property type="evidence" value="ECO:0007669"/>
    <property type="project" value="UniProtKB-KW"/>
</dbReference>
<dbReference type="OMA" id="KPLIWCD"/>
<sequence>MGASGVYILDSKGNYIIGRNYRGDVSQTDVENFNRLLIDKEDDEGYTTPTFSSNSGEVDYVFVKKNNLYVVSISRKNRNVTMLLSFLHKLIEVFTEYFGQFDEEAIRDNFVMIYELLDETIDYGLPQITDSKILQEYVMQEGFSLQPRINVKPPAAVTNAVSWRSEGLIYRKNEVFIDVIESVNLLANANGQVVRCEIDGNIKMNVLLTGMPELRLGLNDSVLFERLDINETKNKGVELDDVKFHQCVRLSRFDNDRTISFIPPDGEFELMTYRMSSPIKPLIWVDAQIEKHAHSRIDYTIKATSNFKRRCIANNVSIIVPVPMDVDSPKFRTMNGSARYFPDTNAFVWTIKSFPGAKELLLSAHFRLPSIEGEDVEKKRPIKVSFEVPYYTVSGLQVRYLKVVEKDNYTALPWVRYLTKDGDYQLRIQ</sequence>
<evidence type="ECO:0000259" key="7">
    <source>
        <dbReference type="PROSITE" id="PS51072"/>
    </source>
</evidence>
<protein>
    <submittedName>
        <fullName evidence="9">MHD domain-containing protein</fullName>
    </submittedName>
</protein>
<accession>A0A915LEJ7</accession>
<dbReference type="InterPro" id="IPR050431">
    <property type="entry name" value="Adaptor_comp_med_subunit"/>
</dbReference>
<dbReference type="Pfam" id="PF01217">
    <property type="entry name" value="Clat_adaptor_s"/>
    <property type="match status" value="1"/>
</dbReference>
<dbReference type="GO" id="GO:0016192">
    <property type="term" value="P:vesicle-mediated transport"/>
    <property type="evidence" value="ECO:0007669"/>
    <property type="project" value="InterPro"/>
</dbReference>
<dbReference type="InterPro" id="IPR022775">
    <property type="entry name" value="AP_mu_sigma_su"/>
</dbReference>
<organism evidence="8 9">
    <name type="scientific">Romanomermis culicivorax</name>
    <name type="common">Nematode worm</name>
    <dbReference type="NCBI Taxonomy" id="13658"/>
    <lineage>
        <taxon>Eukaryota</taxon>
        <taxon>Metazoa</taxon>
        <taxon>Ecdysozoa</taxon>
        <taxon>Nematoda</taxon>
        <taxon>Enoplea</taxon>
        <taxon>Dorylaimia</taxon>
        <taxon>Mermithida</taxon>
        <taxon>Mermithoidea</taxon>
        <taxon>Mermithidae</taxon>
        <taxon>Romanomermis</taxon>
    </lineage>
</organism>
<dbReference type="InterPro" id="IPR018240">
    <property type="entry name" value="Clathrin_mu_CS"/>
</dbReference>
<keyword evidence="3 6" id="KW-0653">Protein transport</keyword>
<evidence type="ECO:0000256" key="1">
    <source>
        <dbReference type="ARBA" id="ARBA00004277"/>
    </source>
</evidence>
<dbReference type="PROSITE" id="PS51072">
    <property type="entry name" value="MHD"/>
    <property type="match status" value="1"/>
</dbReference>
<evidence type="ECO:0000313" key="9">
    <source>
        <dbReference type="WBParaSite" id="nRc.2.0.1.t48276-RA"/>
    </source>
</evidence>
<evidence type="ECO:0000256" key="2">
    <source>
        <dbReference type="ARBA" id="ARBA00022448"/>
    </source>
</evidence>
<dbReference type="SUPFAM" id="SSF64356">
    <property type="entry name" value="SNARE-like"/>
    <property type="match status" value="1"/>
</dbReference>
<evidence type="ECO:0000256" key="3">
    <source>
        <dbReference type="ARBA" id="ARBA00022927"/>
    </source>
</evidence>
<evidence type="ECO:0000256" key="6">
    <source>
        <dbReference type="PIRNR" id="PIRNR005992"/>
    </source>
</evidence>
<dbReference type="PANTHER" id="PTHR10529">
    <property type="entry name" value="AP COMPLEX SUBUNIT MU"/>
    <property type="match status" value="1"/>
</dbReference>
<comment type="similarity">
    <text evidence="6">Belongs to the adaptor complexes medium subunit family.</text>
</comment>
<dbReference type="Gene3D" id="3.30.450.60">
    <property type="match status" value="1"/>
</dbReference>
<dbReference type="InterPro" id="IPR036168">
    <property type="entry name" value="AP2_Mu_C_sf"/>
</dbReference>
<name>A0A915LEJ7_ROMCU</name>
<proteinExistence type="inferred from homology"/>
<evidence type="ECO:0000256" key="4">
    <source>
        <dbReference type="ARBA" id="ARBA00023136"/>
    </source>
</evidence>